<sequence>EGVDFRVFFGKGVVTQARETFTILKQPLIKMKTV</sequence>
<dbReference type="AlphaFoldDB" id="A0A6V7H7C3"/>
<dbReference type="EMBL" id="CAJDYZ010008300">
    <property type="protein sequence ID" value="CAD1475240.1"/>
    <property type="molecule type" value="Genomic_DNA"/>
</dbReference>
<comment type="caution">
    <text evidence="1">The sequence shown here is derived from an EMBL/GenBank/DDBJ whole genome shotgun (WGS) entry which is preliminary data.</text>
</comment>
<dbReference type="Proteomes" id="UP000752696">
    <property type="component" value="Unassembled WGS sequence"/>
</dbReference>
<proteinExistence type="predicted"/>
<protein>
    <submittedName>
        <fullName evidence="1">Uncharacterized protein</fullName>
    </submittedName>
</protein>
<accession>A0A6V7H7C3</accession>
<organism evidence="1 2">
    <name type="scientific">Heterotrigona itama</name>
    <dbReference type="NCBI Taxonomy" id="395501"/>
    <lineage>
        <taxon>Eukaryota</taxon>
        <taxon>Metazoa</taxon>
        <taxon>Ecdysozoa</taxon>
        <taxon>Arthropoda</taxon>
        <taxon>Hexapoda</taxon>
        <taxon>Insecta</taxon>
        <taxon>Pterygota</taxon>
        <taxon>Neoptera</taxon>
        <taxon>Endopterygota</taxon>
        <taxon>Hymenoptera</taxon>
        <taxon>Apocrita</taxon>
        <taxon>Aculeata</taxon>
        <taxon>Apoidea</taxon>
        <taxon>Anthophila</taxon>
        <taxon>Apidae</taxon>
        <taxon>Heterotrigona</taxon>
    </lineage>
</organism>
<name>A0A6V7H7C3_9HYME</name>
<evidence type="ECO:0000313" key="2">
    <source>
        <dbReference type="Proteomes" id="UP000752696"/>
    </source>
</evidence>
<reference evidence="1" key="1">
    <citation type="submission" date="2020-07" db="EMBL/GenBank/DDBJ databases">
        <authorList>
            <person name="Nazaruddin N."/>
        </authorList>
    </citation>
    <scope>NUCLEOTIDE SEQUENCE</scope>
</reference>
<feature type="non-terminal residue" evidence="1">
    <location>
        <position position="34"/>
    </location>
</feature>
<gene>
    <name evidence="1" type="ORF">MHI_LOCUS535700</name>
</gene>
<keyword evidence="2" id="KW-1185">Reference proteome</keyword>
<feature type="non-terminal residue" evidence="1">
    <location>
        <position position="1"/>
    </location>
</feature>
<evidence type="ECO:0000313" key="1">
    <source>
        <dbReference type="EMBL" id="CAD1475240.1"/>
    </source>
</evidence>
<dbReference type="OrthoDB" id="10471880at2759"/>